<name>A0ABP1FAT7_9FLAO</name>
<comment type="caution">
    <text evidence="2">The sequence shown here is derived from an EMBL/GenBank/DDBJ whole genome shotgun (WGS) entry which is preliminary data.</text>
</comment>
<feature type="domain" description="HTH luxR-type" evidence="1">
    <location>
        <begin position="157"/>
        <end position="222"/>
    </location>
</feature>
<evidence type="ECO:0000313" key="3">
    <source>
        <dbReference type="Proteomes" id="UP001497602"/>
    </source>
</evidence>
<accession>A0ABP1FAT7</accession>
<evidence type="ECO:0000259" key="1">
    <source>
        <dbReference type="PROSITE" id="PS50043"/>
    </source>
</evidence>
<dbReference type="InterPro" id="IPR000792">
    <property type="entry name" value="Tscrpt_reg_LuxR_C"/>
</dbReference>
<dbReference type="EMBL" id="CAXJRC010000012">
    <property type="protein sequence ID" value="CAL2106307.1"/>
    <property type="molecule type" value="Genomic_DNA"/>
</dbReference>
<dbReference type="PRINTS" id="PR00038">
    <property type="entry name" value="HTHLUXR"/>
</dbReference>
<dbReference type="Gene3D" id="1.10.10.10">
    <property type="entry name" value="Winged helix-like DNA-binding domain superfamily/Winged helix DNA-binding domain"/>
    <property type="match status" value="1"/>
</dbReference>
<sequence length="226" mass="26507">MTYSSINLFQIASLIQNNQHSFKQICEQLPCYLFINSAINFDFLEVDYKLLHNNVSSLKKTTHKTTFKLDQFIDKESVQQISEIYFEYLDAFVYDKPLAFIQKVNSSKSGKPELLYIRGKVIDRERILSISVPIQNMNLFNHDSLKLLENSMFIKKNLARYKSITKTEIEVCRCLCNGNDIKETAKLLHKSEHTIKNHKNSIYKKMGVSNFFDFYNFSHKFKLTSI</sequence>
<keyword evidence="3" id="KW-1185">Reference proteome</keyword>
<dbReference type="InterPro" id="IPR016032">
    <property type="entry name" value="Sig_transdc_resp-reg_C-effctor"/>
</dbReference>
<dbReference type="InterPro" id="IPR036388">
    <property type="entry name" value="WH-like_DNA-bd_sf"/>
</dbReference>
<dbReference type="SMART" id="SM00421">
    <property type="entry name" value="HTH_LUXR"/>
    <property type="match status" value="1"/>
</dbReference>
<dbReference type="Pfam" id="PF00196">
    <property type="entry name" value="GerE"/>
    <property type="match status" value="1"/>
</dbReference>
<dbReference type="Proteomes" id="UP001497602">
    <property type="component" value="Unassembled WGS sequence"/>
</dbReference>
<organism evidence="2 3">
    <name type="scientific">Tenacibaculum vairaonense</name>
    <dbReference type="NCBI Taxonomy" id="3137860"/>
    <lineage>
        <taxon>Bacteria</taxon>
        <taxon>Pseudomonadati</taxon>
        <taxon>Bacteroidota</taxon>
        <taxon>Flavobacteriia</taxon>
        <taxon>Flavobacteriales</taxon>
        <taxon>Flavobacteriaceae</taxon>
        <taxon>Tenacibaculum</taxon>
    </lineage>
</organism>
<dbReference type="RefSeq" id="WP_348738070.1">
    <property type="nucleotide sequence ID" value="NZ_CAXJRC010000012.1"/>
</dbReference>
<protein>
    <recommendedName>
        <fullName evidence="1">HTH luxR-type domain-containing protein</fullName>
    </recommendedName>
</protein>
<dbReference type="SUPFAM" id="SSF46894">
    <property type="entry name" value="C-terminal effector domain of the bipartite response regulators"/>
    <property type="match status" value="1"/>
</dbReference>
<dbReference type="CDD" id="cd06170">
    <property type="entry name" value="LuxR_C_like"/>
    <property type="match status" value="1"/>
</dbReference>
<reference evidence="2 3" key="1">
    <citation type="submission" date="2024-05" db="EMBL/GenBank/DDBJ databases">
        <authorList>
            <person name="Duchaud E."/>
        </authorList>
    </citation>
    <scope>NUCLEOTIDE SEQUENCE [LARGE SCALE GENOMIC DNA]</scope>
    <source>
        <strain evidence="2">Ena-SAMPLE-TAB-13-05-2024-13:56:06:370-140305</strain>
    </source>
</reference>
<gene>
    <name evidence="2" type="ORF">T190115A13A_200023</name>
</gene>
<dbReference type="PROSITE" id="PS50043">
    <property type="entry name" value="HTH_LUXR_2"/>
    <property type="match status" value="1"/>
</dbReference>
<proteinExistence type="predicted"/>
<evidence type="ECO:0000313" key="2">
    <source>
        <dbReference type="EMBL" id="CAL2106307.1"/>
    </source>
</evidence>